<evidence type="ECO:0000259" key="6">
    <source>
        <dbReference type="Pfam" id="PF00881"/>
    </source>
</evidence>
<keyword evidence="2 5" id="KW-0285">Flavoprotein</keyword>
<dbReference type="Gene3D" id="3.40.109.10">
    <property type="entry name" value="NADH Oxidase"/>
    <property type="match status" value="1"/>
</dbReference>
<dbReference type="NCBIfam" id="NF008033">
    <property type="entry name" value="PRK10765.1"/>
    <property type="match status" value="1"/>
</dbReference>
<dbReference type="InterPro" id="IPR029479">
    <property type="entry name" value="Nitroreductase"/>
</dbReference>
<keyword evidence="4 5" id="KW-0560">Oxidoreductase</keyword>
<dbReference type="PANTHER" id="PTHR43425">
    <property type="entry name" value="OXYGEN-INSENSITIVE NADPH NITROREDUCTASE"/>
    <property type="match status" value="1"/>
</dbReference>
<name>A0A081K9T8_9GAMM</name>
<feature type="domain" description="Nitroreductase" evidence="6">
    <location>
        <begin position="14"/>
        <end position="169"/>
    </location>
</feature>
<dbReference type="STRING" id="305900.GV64_09305"/>
<comment type="similarity">
    <text evidence="1 5">Belongs to the flavin oxidoreductase frp family.</text>
</comment>
<keyword evidence="5" id="KW-0521">NADP</keyword>
<dbReference type="Proteomes" id="UP000027997">
    <property type="component" value="Unassembled WGS sequence"/>
</dbReference>
<gene>
    <name evidence="7" type="ORF">GV64_09305</name>
</gene>
<evidence type="ECO:0000256" key="4">
    <source>
        <dbReference type="ARBA" id="ARBA00023002"/>
    </source>
</evidence>
<evidence type="ECO:0000313" key="8">
    <source>
        <dbReference type="Proteomes" id="UP000027997"/>
    </source>
</evidence>
<dbReference type="InterPro" id="IPR000415">
    <property type="entry name" value="Nitroreductase-like"/>
</dbReference>
<dbReference type="SUPFAM" id="SSF55469">
    <property type="entry name" value="FMN-dependent nitroreductase-like"/>
    <property type="match status" value="1"/>
</dbReference>
<comment type="caution">
    <text evidence="7">The sequence shown here is derived from an EMBL/GenBank/DDBJ whole genome shotgun (WGS) entry which is preliminary data.</text>
</comment>
<dbReference type="PANTHER" id="PTHR43425:SF2">
    <property type="entry name" value="OXYGEN-INSENSITIVE NADPH NITROREDUCTASE"/>
    <property type="match status" value="1"/>
</dbReference>
<dbReference type="eggNOG" id="COG0778">
    <property type="taxonomic scope" value="Bacteria"/>
</dbReference>
<dbReference type="Pfam" id="PF00881">
    <property type="entry name" value="Nitroreductase"/>
    <property type="match status" value="1"/>
</dbReference>
<dbReference type="CDD" id="cd02146">
    <property type="entry name" value="NfsA-like"/>
    <property type="match status" value="1"/>
</dbReference>
<accession>A0A081K9T8</accession>
<evidence type="ECO:0000313" key="7">
    <source>
        <dbReference type="EMBL" id="KEI70914.1"/>
    </source>
</evidence>
<reference evidence="7 8" key="1">
    <citation type="submission" date="2014-06" db="EMBL/GenBank/DDBJ databases">
        <title>Whole Genome Sequences of Three Symbiotic Endozoicomonas Bacteria.</title>
        <authorList>
            <person name="Neave M.J."/>
            <person name="Apprill A."/>
            <person name="Voolstra C.R."/>
        </authorList>
    </citation>
    <scope>NUCLEOTIDE SEQUENCE [LARGE SCALE GENOMIC DNA]</scope>
    <source>
        <strain evidence="7 8">DSM 22380</strain>
    </source>
</reference>
<evidence type="ECO:0000256" key="2">
    <source>
        <dbReference type="ARBA" id="ARBA00022630"/>
    </source>
</evidence>
<keyword evidence="8" id="KW-1185">Reference proteome</keyword>
<dbReference type="EMBL" id="JOJP01000001">
    <property type="protein sequence ID" value="KEI70914.1"/>
    <property type="molecule type" value="Genomic_DNA"/>
</dbReference>
<sequence length="250" mass="28142">MKNNTMTQPVLELLRSHRSIRKFTEQPVEESLLRDLITAGQSAATSSNLQGVSVIRVRNPETRRAMAELAGGQAYVEEAAEFLVFCADLNRSGWCCEQSGKTMADGMTEHFIIATVDVALFAQNVVVAAESEGLGICYIGALRNDPQQVSDLLALPDNVYPVFGLCLGYPDQDPECKPRLPLDAILMEEHYQPVNAERMAEYDETMRTYYQRRTGGKLDRVWSQEMSALLGKESRPHMREFLEKKGFKMR</sequence>
<organism evidence="7 8">
    <name type="scientific">Endozoicomonas elysicola</name>
    <dbReference type="NCBI Taxonomy" id="305900"/>
    <lineage>
        <taxon>Bacteria</taxon>
        <taxon>Pseudomonadati</taxon>
        <taxon>Pseudomonadota</taxon>
        <taxon>Gammaproteobacteria</taxon>
        <taxon>Oceanospirillales</taxon>
        <taxon>Endozoicomonadaceae</taxon>
        <taxon>Endozoicomonas</taxon>
    </lineage>
</organism>
<protein>
    <submittedName>
        <fullName evidence="7">FMN reductase</fullName>
    </submittedName>
</protein>
<evidence type="ECO:0000256" key="3">
    <source>
        <dbReference type="ARBA" id="ARBA00022643"/>
    </source>
</evidence>
<proteinExistence type="inferred from homology"/>
<dbReference type="InterPro" id="IPR016446">
    <property type="entry name" value="Flavin_OxRdtase_Frp"/>
</dbReference>
<dbReference type="AlphaFoldDB" id="A0A081K9T8"/>
<keyword evidence="3 5" id="KW-0288">FMN</keyword>
<dbReference type="GO" id="GO:0016491">
    <property type="term" value="F:oxidoreductase activity"/>
    <property type="evidence" value="ECO:0007669"/>
    <property type="project" value="UniProtKB-UniRule"/>
</dbReference>
<evidence type="ECO:0000256" key="1">
    <source>
        <dbReference type="ARBA" id="ARBA00008366"/>
    </source>
</evidence>
<dbReference type="PIRSF" id="PIRSF005426">
    <property type="entry name" value="Frp"/>
    <property type="match status" value="1"/>
</dbReference>
<evidence type="ECO:0000256" key="5">
    <source>
        <dbReference type="PIRNR" id="PIRNR005426"/>
    </source>
</evidence>